<dbReference type="InterPro" id="IPR052245">
    <property type="entry name" value="Plant_Stress_Dev_TF"/>
</dbReference>
<dbReference type="GO" id="GO:0009739">
    <property type="term" value="P:response to gibberellin"/>
    <property type="evidence" value="ECO:0007669"/>
    <property type="project" value="TreeGrafter"/>
</dbReference>
<dbReference type="NCBIfam" id="TIGR01557">
    <property type="entry name" value="myb_SHAQKYF"/>
    <property type="match status" value="1"/>
</dbReference>
<keyword evidence="10" id="KW-1185">Reference proteome</keyword>
<keyword evidence="4" id="KW-0804">Transcription</keyword>
<keyword evidence="5" id="KW-0539">Nucleus</keyword>
<gene>
    <name evidence="9" type="ORF">KI387_028815</name>
</gene>
<feature type="domain" description="Myb-like" evidence="6">
    <location>
        <begin position="1"/>
        <end position="47"/>
    </location>
</feature>
<keyword evidence="3" id="KW-0238">DNA-binding</keyword>
<evidence type="ECO:0000256" key="4">
    <source>
        <dbReference type="ARBA" id="ARBA00023163"/>
    </source>
</evidence>
<reference evidence="9 10" key="1">
    <citation type="journal article" date="2021" name="Nat. Plants">
        <title>The Taxus genome provides insights into paclitaxel biosynthesis.</title>
        <authorList>
            <person name="Xiong X."/>
            <person name="Gou J."/>
            <person name="Liao Q."/>
            <person name="Li Y."/>
            <person name="Zhou Q."/>
            <person name="Bi G."/>
            <person name="Li C."/>
            <person name="Du R."/>
            <person name="Wang X."/>
            <person name="Sun T."/>
            <person name="Guo L."/>
            <person name="Liang H."/>
            <person name="Lu P."/>
            <person name="Wu Y."/>
            <person name="Zhang Z."/>
            <person name="Ro D.K."/>
            <person name="Shang Y."/>
            <person name="Huang S."/>
            <person name="Yan J."/>
        </authorList>
    </citation>
    <scope>NUCLEOTIDE SEQUENCE [LARGE SCALE GENOMIC DNA]</scope>
    <source>
        <strain evidence="9">Ta-2019</strain>
    </source>
</reference>
<evidence type="ECO:0000259" key="8">
    <source>
        <dbReference type="PROSITE" id="PS51294"/>
    </source>
</evidence>
<evidence type="ECO:0000256" key="3">
    <source>
        <dbReference type="ARBA" id="ARBA00023125"/>
    </source>
</evidence>
<evidence type="ECO:0000256" key="2">
    <source>
        <dbReference type="ARBA" id="ARBA00023015"/>
    </source>
</evidence>
<dbReference type="InterPro" id="IPR017884">
    <property type="entry name" value="SANT_dom"/>
</dbReference>
<dbReference type="SMART" id="SM00717">
    <property type="entry name" value="SANT"/>
    <property type="match status" value="1"/>
</dbReference>
<evidence type="ECO:0000259" key="7">
    <source>
        <dbReference type="PROSITE" id="PS51293"/>
    </source>
</evidence>
<dbReference type="FunFam" id="1.10.10.60:FF:000009">
    <property type="entry name" value="transcription factor MYB1R1"/>
    <property type="match status" value="1"/>
</dbReference>
<feature type="domain" description="SANT" evidence="7">
    <location>
        <begin position="1"/>
        <end position="51"/>
    </location>
</feature>
<name>A0AA38CDN4_TAXCH</name>
<evidence type="ECO:0000259" key="6">
    <source>
        <dbReference type="PROSITE" id="PS50090"/>
    </source>
</evidence>
<dbReference type="AlphaFoldDB" id="A0AA38CDN4"/>
<accession>A0AA38CDN4</accession>
<dbReference type="GO" id="GO:0006355">
    <property type="term" value="P:regulation of DNA-templated transcription"/>
    <property type="evidence" value="ECO:0007669"/>
    <property type="project" value="UniProtKB-ARBA"/>
</dbReference>
<comment type="caution">
    <text evidence="9">The sequence shown here is derived from an EMBL/GenBank/DDBJ whole genome shotgun (WGS) entry which is preliminary data.</text>
</comment>
<dbReference type="GO" id="GO:0003677">
    <property type="term" value="F:DNA binding"/>
    <property type="evidence" value="ECO:0007669"/>
    <property type="project" value="UniProtKB-KW"/>
</dbReference>
<sequence length="190" mass="21170">MPWSEEEHRLFLDGLGKLGKGDWRGISTSFVIARTPTQVSSHAQKYFLRQSSLHKRKRRSSLFDMCPYTQNATSFSVKKDSLEKQQDILPNISGDLELSLAAAPKLSLSISTEQDGESNIGNTHEAQLLLPLWPELECTSNTNTDSKAMEDDGENSKLSLSIVPLSISLCRHKKVQPLKEASQLPLSDPF</sequence>
<dbReference type="InterPro" id="IPR001005">
    <property type="entry name" value="SANT/Myb"/>
</dbReference>
<dbReference type="PROSITE" id="PS51294">
    <property type="entry name" value="HTH_MYB"/>
    <property type="match status" value="1"/>
</dbReference>
<evidence type="ECO:0000256" key="1">
    <source>
        <dbReference type="ARBA" id="ARBA00004123"/>
    </source>
</evidence>
<dbReference type="EMBL" id="JAHRHJ020000010">
    <property type="protein sequence ID" value="KAH9297133.1"/>
    <property type="molecule type" value="Genomic_DNA"/>
</dbReference>
<dbReference type="GO" id="GO:0009723">
    <property type="term" value="P:response to ethylene"/>
    <property type="evidence" value="ECO:0007669"/>
    <property type="project" value="TreeGrafter"/>
</dbReference>
<proteinExistence type="predicted"/>
<evidence type="ECO:0000256" key="5">
    <source>
        <dbReference type="ARBA" id="ARBA00023242"/>
    </source>
</evidence>
<feature type="domain" description="HTH myb-type" evidence="8">
    <location>
        <begin position="1"/>
        <end position="51"/>
    </location>
</feature>
<dbReference type="InterPro" id="IPR017930">
    <property type="entry name" value="Myb_dom"/>
</dbReference>
<evidence type="ECO:0008006" key="11">
    <source>
        <dbReference type="Google" id="ProtNLM"/>
    </source>
</evidence>
<dbReference type="PANTHER" id="PTHR44191:SF62">
    <property type="entry name" value="OS04G0341900 PROTEIN"/>
    <property type="match status" value="1"/>
</dbReference>
<dbReference type="PROSITE" id="PS50090">
    <property type="entry name" value="MYB_LIKE"/>
    <property type="match status" value="1"/>
</dbReference>
<dbReference type="CDD" id="cd00167">
    <property type="entry name" value="SANT"/>
    <property type="match status" value="1"/>
</dbReference>
<dbReference type="InterPro" id="IPR009057">
    <property type="entry name" value="Homeodomain-like_sf"/>
</dbReference>
<evidence type="ECO:0000313" key="10">
    <source>
        <dbReference type="Proteomes" id="UP000824469"/>
    </source>
</evidence>
<dbReference type="GO" id="GO:0005634">
    <property type="term" value="C:nucleus"/>
    <property type="evidence" value="ECO:0007669"/>
    <property type="project" value="UniProtKB-SubCell"/>
</dbReference>
<feature type="non-terminal residue" evidence="9">
    <location>
        <position position="190"/>
    </location>
</feature>
<dbReference type="InterPro" id="IPR006447">
    <property type="entry name" value="Myb_dom_plants"/>
</dbReference>
<organism evidence="9 10">
    <name type="scientific">Taxus chinensis</name>
    <name type="common">Chinese yew</name>
    <name type="synonym">Taxus wallichiana var. chinensis</name>
    <dbReference type="NCBI Taxonomy" id="29808"/>
    <lineage>
        <taxon>Eukaryota</taxon>
        <taxon>Viridiplantae</taxon>
        <taxon>Streptophyta</taxon>
        <taxon>Embryophyta</taxon>
        <taxon>Tracheophyta</taxon>
        <taxon>Spermatophyta</taxon>
        <taxon>Pinopsida</taxon>
        <taxon>Pinidae</taxon>
        <taxon>Conifers II</taxon>
        <taxon>Cupressales</taxon>
        <taxon>Taxaceae</taxon>
        <taxon>Taxus</taxon>
    </lineage>
</organism>
<evidence type="ECO:0000313" key="9">
    <source>
        <dbReference type="EMBL" id="KAH9297133.1"/>
    </source>
</evidence>
<dbReference type="Proteomes" id="UP000824469">
    <property type="component" value="Unassembled WGS sequence"/>
</dbReference>
<keyword evidence="2" id="KW-0805">Transcription regulation</keyword>
<dbReference type="Pfam" id="PF00249">
    <property type="entry name" value="Myb_DNA-binding"/>
    <property type="match status" value="1"/>
</dbReference>
<dbReference type="Gene3D" id="1.10.10.60">
    <property type="entry name" value="Homeodomain-like"/>
    <property type="match status" value="1"/>
</dbReference>
<dbReference type="SUPFAM" id="SSF46689">
    <property type="entry name" value="Homeodomain-like"/>
    <property type="match status" value="1"/>
</dbReference>
<dbReference type="PROSITE" id="PS51293">
    <property type="entry name" value="SANT"/>
    <property type="match status" value="1"/>
</dbReference>
<dbReference type="PANTHER" id="PTHR44191">
    <property type="entry name" value="TRANSCRIPTION FACTOR KUA1"/>
    <property type="match status" value="1"/>
</dbReference>
<protein>
    <recommendedName>
        <fullName evidence="11">MYB transcription factor</fullName>
    </recommendedName>
</protein>
<comment type="subcellular location">
    <subcellularLocation>
        <location evidence="1">Nucleus</location>
    </subcellularLocation>
</comment>